<dbReference type="VEuPathDB" id="FungiDB:RhiirFUN_010686"/>
<accession>A0A915Z2V5</accession>
<dbReference type="Proteomes" id="UP000684084">
    <property type="component" value="Unassembled WGS sequence"/>
</dbReference>
<dbReference type="PANTHER" id="PTHR24416">
    <property type="entry name" value="TYROSINE-PROTEIN KINASE RECEPTOR"/>
    <property type="match status" value="1"/>
</dbReference>
<gene>
    <name evidence="3" type="ORF">CHRIB12_LOCUS7588</name>
</gene>
<dbReference type="EMBL" id="CAGKOT010000013">
    <property type="protein sequence ID" value="CAB5359107.1"/>
    <property type="molecule type" value="Genomic_DNA"/>
</dbReference>
<dbReference type="PROSITE" id="PS50011">
    <property type="entry name" value="PROTEIN_KINASE_DOM"/>
    <property type="match status" value="1"/>
</dbReference>
<reference evidence="3" key="1">
    <citation type="submission" date="2020-05" db="EMBL/GenBank/DDBJ databases">
        <authorList>
            <person name="Rincon C."/>
            <person name="Sanders R I."/>
            <person name="Robbins C."/>
            <person name="Chaturvedi A."/>
        </authorList>
    </citation>
    <scope>NUCLEOTIDE SEQUENCE</scope>
    <source>
        <strain evidence="3">CHB12</strain>
    </source>
</reference>
<dbReference type="OrthoDB" id="2441994at2759"/>
<keyword evidence="1" id="KW-0175">Coiled coil</keyword>
<dbReference type="GO" id="GO:0005524">
    <property type="term" value="F:ATP binding"/>
    <property type="evidence" value="ECO:0007669"/>
    <property type="project" value="InterPro"/>
</dbReference>
<evidence type="ECO:0000313" key="4">
    <source>
        <dbReference type="Proteomes" id="UP000684084"/>
    </source>
</evidence>
<dbReference type="GO" id="GO:0043235">
    <property type="term" value="C:receptor complex"/>
    <property type="evidence" value="ECO:0007669"/>
    <property type="project" value="TreeGrafter"/>
</dbReference>
<dbReference type="GO" id="GO:0004714">
    <property type="term" value="F:transmembrane receptor protein tyrosine kinase activity"/>
    <property type="evidence" value="ECO:0007669"/>
    <property type="project" value="TreeGrafter"/>
</dbReference>
<evidence type="ECO:0000313" key="3">
    <source>
        <dbReference type="EMBL" id="CAB5359107.1"/>
    </source>
</evidence>
<dbReference type="AlphaFoldDB" id="A0A915Z2V5"/>
<feature type="coiled-coil region" evidence="1">
    <location>
        <begin position="223"/>
        <end position="289"/>
    </location>
</feature>
<dbReference type="InterPro" id="IPR050122">
    <property type="entry name" value="RTK"/>
</dbReference>
<name>A0A915Z2V5_9GLOM</name>
<dbReference type="GO" id="GO:0005886">
    <property type="term" value="C:plasma membrane"/>
    <property type="evidence" value="ECO:0007669"/>
    <property type="project" value="TreeGrafter"/>
</dbReference>
<proteinExistence type="predicted"/>
<evidence type="ECO:0000259" key="2">
    <source>
        <dbReference type="PROSITE" id="PS50011"/>
    </source>
</evidence>
<dbReference type="InterPro" id="IPR001245">
    <property type="entry name" value="Ser-Thr/Tyr_kinase_cat_dom"/>
</dbReference>
<dbReference type="GO" id="GO:0007169">
    <property type="term" value="P:cell surface receptor protein tyrosine kinase signaling pathway"/>
    <property type="evidence" value="ECO:0007669"/>
    <property type="project" value="TreeGrafter"/>
</dbReference>
<dbReference type="PANTHER" id="PTHR24416:SF611">
    <property type="entry name" value="TYROSINE-PROTEIN KINASE TRANSMEMBRANE RECEPTOR ROR"/>
    <property type="match status" value="1"/>
</dbReference>
<dbReference type="Pfam" id="PF07714">
    <property type="entry name" value="PK_Tyr_Ser-Thr"/>
    <property type="match status" value="1"/>
</dbReference>
<sequence>MAKSFNSKIADTNNLAQWIEDGITKDYINHHDYTEFQNIQYIDSGAFGSVYRATWKNQDSTFIALKSFKFNNDKCVMKEIVNEVKLLCKVNSHKNIIQFFGITKRESNENIDPDYLLILEYADGGTLRNYLRNNFDNLDLDIKLQFAIQIANAVSFIHQEGIIHRDLHSKNVLALMSEITDGKREIPISSTPVDYINIYTKCWQNNPDDRPDIQQVVSDLKSINSKTNEKEIYKKTVNVIENEVTNNNDNSINDSSLKFGINYSLQTKYDELIEEYDNMQNEENLMTNNNIHLNNENETIINELFLLYEEATQKGILIRINKKI</sequence>
<comment type="caution">
    <text evidence="3">The sequence shown here is derived from an EMBL/GenBank/DDBJ whole genome shotgun (WGS) entry which is preliminary data.</text>
</comment>
<protein>
    <recommendedName>
        <fullName evidence="2">Protein kinase domain-containing protein</fullName>
    </recommendedName>
</protein>
<feature type="domain" description="Protein kinase" evidence="2">
    <location>
        <begin position="36"/>
        <end position="324"/>
    </location>
</feature>
<evidence type="ECO:0000256" key="1">
    <source>
        <dbReference type="SAM" id="Coils"/>
    </source>
</evidence>
<dbReference type="SMART" id="SM00220">
    <property type="entry name" value="S_TKc"/>
    <property type="match status" value="1"/>
</dbReference>
<organism evidence="3 4">
    <name type="scientific">Rhizophagus irregularis</name>
    <dbReference type="NCBI Taxonomy" id="588596"/>
    <lineage>
        <taxon>Eukaryota</taxon>
        <taxon>Fungi</taxon>
        <taxon>Fungi incertae sedis</taxon>
        <taxon>Mucoromycota</taxon>
        <taxon>Glomeromycotina</taxon>
        <taxon>Glomeromycetes</taxon>
        <taxon>Glomerales</taxon>
        <taxon>Glomeraceae</taxon>
        <taxon>Rhizophagus</taxon>
    </lineage>
</organism>
<dbReference type="InterPro" id="IPR000719">
    <property type="entry name" value="Prot_kinase_dom"/>
</dbReference>